<organism evidence="1 2">
    <name type="scientific">Deinococcus hopiensis KR-140</name>
    <dbReference type="NCBI Taxonomy" id="695939"/>
    <lineage>
        <taxon>Bacteria</taxon>
        <taxon>Thermotogati</taxon>
        <taxon>Deinococcota</taxon>
        <taxon>Deinococci</taxon>
        <taxon>Deinococcales</taxon>
        <taxon>Deinococcaceae</taxon>
        <taxon>Deinococcus</taxon>
    </lineage>
</organism>
<protein>
    <submittedName>
        <fullName evidence="1">Uncharacterized protein</fullName>
    </submittedName>
</protein>
<reference evidence="1 2" key="1">
    <citation type="submission" date="2017-04" db="EMBL/GenBank/DDBJ databases">
        <authorList>
            <person name="Afonso C.L."/>
            <person name="Miller P.J."/>
            <person name="Scott M.A."/>
            <person name="Spackman E."/>
            <person name="Goraichik I."/>
            <person name="Dimitrov K.M."/>
            <person name="Suarez D.L."/>
            <person name="Swayne D.E."/>
        </authorList>
    </citation>
    <scope>NUCLEOTIDE SEQUENCE [LARGE SCALE GENOMIC DNA]</scope>
    <source>
        <strain evidence="1 2">KR-140</strain>
    </source>
</reference>
<evidence type="ECO:0000313" key="2">
    <source>
        <dbReference type="Proteomes" id="UP000192582"/>
    </source>
</evidence>
<gene>
    <name evidence="1" type="ORF">SAMN00790413_05784</name>
</gene>
<evidence type="ECO:0000313" key="1">
    <source>
        <dbReference type="EMBL" id="SMB79136.1"/>
    </source>
</evidence>
<keyword evidence="2" id="KW-1185">Reference proteome</keyword>
<accession>A0A1W1UDF7</accession>
<sequence>MLFRALDLAELLAPSALLEQGWNPGDSMSKGLERRLLDLHRCVTNALEAFRKEPKERAREVILDYHHENRDPSDKH</sequence>
<dbReference type="EMBL" id="FWWU01000003">
    <property type="protein sequence ID" value="SMB79136.1"/>
    <property type="molecule type" value="Genomic_DNA"/>
</dbReference>
<dbReference type="RefSeq" id="WP_084045415.1">
    <property type="nucleotide sequence ID" value="NZ_FWWU01000003.1"/>
</dbReference>
<proteinExistence type="predicted"/>
<name>A0A1W1UDF7_9DEIO</name>
<dbReference type="AlphaFoldDB" id="A0A1W1UDF7"/>
<dbReference type="Proteomes" id="UP000192582">
    <property type="component" value="Unassembled WGS sequence"/>
</dbReference>